<feature type="binding site" evidence="7">
    <location>
        <position position="244"/>
    </location>
    <ligand>
        <name>Zn(2+)</name>
        <dbReference type="ChEBI" id="CHEBI:29105"/>
        <label>1</label>
    </ligand>
</feature>
<gene>
    <name evidence="10" type="ORF">BS47DRAFT_1377147</name>
</gene>
<keyword evidence="2" id="KW-0645">Protease</keyword>
<feature type="binding site" evidence="7">
    <location>
        <position position="209"/>
    </location>
    <ligand>
        <name>Zn(2+)</name>
        <dbReference type="ChEBI" id="CHEBI:29105"/>
        <label>2</label>
    </ligand>
</feature>
<feature type="active site" description="Proton acceptor" evidence="6">
    <location>
        <position position="243"/>
    </location>
</feature>
<evidence type="ECO:0000256" key="2">
    <source>
        <dbReference type="ARBA" id="ARBA00022670"/>
    </source>
</evidence>
<dbReference type="GO" id="GO:0046872">
    <property type="term" value="F:metal ion binding"/>
    <property type="evidence" value="ECO:0007669"/>
    <property type="project" value="UniProtKB-KW"/>
</dbReference>
<dbReference type="CDD" id="cd05674">
    <property type="entry name" value="M20_yscS"/>
    <property type="match status" value="1"/>
</dbReference>
<dbReference type="InterPro" id="IPR002933">
    <property type="entry name" value="Peptidase_M20"/>
</dbReference>
<dbReference type="Proteomes" id="UP000886523">
    <property type="component" value="Unassembled WGS sequence"/>
</dbReference>
<feature type="active site" evidence="6">
    <location>
        <position position="176"/>
    </location>
</feature>
<evidence type="ECO:0000313" key="10">
    <source>
        <dbReference type="EMBL" id="KAF9511576.1"/>
    </source>
</evidence>
<organism evidence="10 11">
    <name type="scientific">Hydnum rufescens UP504</name>
    <dbReference type="NCBI Taxonomy" id="1448309"/>
    <lineage>
        <taxon>Eukaryota</taxon>
        <taxon>Fungi</taxon>
        <taxon>Dikarya</taxon>
        <taxon>Basidiomycota</taxon>
        <taxon>Agaricomycotina</taxon>
        <taxon>Agaricomycetes</taxon>
        <taxon>Cantharellales</taxon>
        <taxon>Hydnaceae</taxon>
        <taxon>Hydnum</taxon>
    </lineage>
</organism>
<evidence type="ECO:0000256" key="1">
    <source>
        <dbReference type="ARBA" id="ARBA00006247"/>
    </source>
</evidence>
<dbReference type="EMBL" id="MU128998">
    <property type="protein sequence ID" value="KAF9511576.1"/>
    <property type="molecule type" value="Genomic_DNA"/>
</dbReference>
<dbReference type="PIRSF" id="PIRSF037217">
    <property type="entry name" value="Carboxypeptidase_S"/>
    <property type="match status" value="1"/>
</dbReference>
<feature type="binding site" evidence="7">
    <location>
        <position position="272"/>
    </location>
    <ligand>
        <name>Zn(2+)</name>
        <dbReference type="ChEBI" id="CHEBI:29105"/>
        <label>2</label>
    </ligand>
</feature>
<dbReference type="InterPro" id="IPR017141">
    <property type="entry name" value="Pept_M20_carboxypep"/>
</dbReference>
<dbReference type="InterPro" id="IPR047177">
    <property type="entry name" value="Pept_M20A"/>
</dbReference>
<keyword evidence="3 7" id="KW-0479">Metal-binding</keyword>
<feature type="binding site" evidence="7">
    <location>
        <position position="174"/>
    </location>
    <ligand>
        <name>Zn(2+)</name>
        <dbReference type="ChEBI" id="CHEBI:29105"/>
        <label>2</label>
    </ligand>
</feature>
<evidence type="ECO:0000256" key="5">
    <source>
        <dbReference type="ARBA" id="ARBA00022833"/>
    </source>
</evidence>
<feature type="domain" description="Peptidase M20 dimerisation" evidence="9">
    <location>
        <begin position="291"/>
        <end position="429"/>
    </location>
</feature>
<dbReference type="GO" id="GO:0004181">
    <property type="term" value="F:metallocarboxypeptidase activity"/>
    <property type="evidence" value="ECO:0007669"/>
    <property type="project" value="InterPro"/>
</dbReference>
<proteinExistence type="inferred from homology"/>
<dbReference type="PANTHER" id="PTHR45962:SF1">
    <property type="entry name" value="N-FATTY-ACYL-AMINO ACID SYNTHASE_HYDROLASE PM20D1"/>
    <property type="match status" value="1"/>
</dbReference>
<comment type="caution">
    <text evidence="10">The sequence shown here is derived from an EMBL/GenBank/DDBJ whole genome shotgun (WGS) entry which is preliminary data.</text>
</comment>
<name>A0A9P6AVH4_9AGAM</name>
<dbReference type="SUPFAM" id="SSF55031">
    <property type="entry name" value="Bacterial exopeptidase dimerisation domain"/>
    <property type="match status" value="1"/>
</dbReference>
<dbReference type="AlphaFoldDB" id="A0A9P6AVH4"/>
<keyword evidence="4" id="KW-0378">Hydrolase</keyword>
<protein>
    <recommendedName>
        <fullName evidence="9">Peptidase M20 dimerisation domain-containing protein</fullName>
    </recommendedName>
</protein>
<evidence type="ECO:0000313" key="11">
    <source>
        <dbReference type="Proteomes" id="UP000886523"/>
    </source>
</evidence>
<evidence type="ECO:0000256" key="3">
    <source>
        <dbReference type="ARBA" id="ARBA00022723"/>
    </source>
</evidence>
<keyword evidence="11" id="KW-1185">Reference proteome</keyword>
<accession>A0A9P6AVH4</accession>
<dbReference type="Pfam" id="PF01546">
    <property type="entry name" value="Peptidase_M20"/>
    <property type="match status" value="1"/>
</dbReference>
<dbReference type="InterPro" id="IPR011650">
    <property type="entry name" value="Peptidase_M20_dimer"/>
</dbReference>
<reference evidence="10" key="1">
    <citation type="journal article" date="2020" name="Nat. Commun.">
        <title>Large-scale genome sequencing of mycorrhizal fungi provides insights into the early evolution of symbiotic traits.</title>
        <authorList>
            <person name="Miyauchi S."/>
            <person name="Kiss E."/>
            <person name="Kuo A."/>
            <person name="Drula E."/>
            <person name="Kohler A."/>
            <person name="Sanchez-Garcia M."/>
            <person name="Morin E."/>
            <person name="Andreopoulos B."/>
            <person name="Barry K.W."/>
            <person name="Bonito G."/>
            <person name="Buee M."/>
            <person name="Carver A."/>
            <person name="Chen C."/>
            <person name="Cichocki N."/>
            <person name="Clum A."/>
            <person name="Culley D."/>
            <person name="Crous P.W."/>
            <person name="Fauchery L."/>
            <person name="Girlanda M."/>
            <person name="Hayes R.D."/>
            <person name="Keri Z."/>
            <person name="LaButti K."/>
            <person name="Lipzen A."/>
            <person name="Lombard V."/>
            <person name="Magnuson J."/>
            <person name="Maillard F."/>
            <person name="Murat C."/>
            <person name="Nolan M."/>
            <person name="Ohm R.A."/>
            <person name="Pangilinan J."/>
            <person name="Pereira M.F."/>
            <person name="Perotto S."/>
            <person name="Peter M."/>
            <person name="Pfister S."/>
            <person name="Riley R."/>
            <person name="Sitrit Y."/>
            <person name="Stielow J.B."/>
            <person name="Szollosi G."/>
            <person name="Zifcakova L."/>
            <person name="Stursova M."/>
            <person name="Spatafora J.W."/>
            <person name="Tedersoo L."/>
            <person name="Vaario L.M."/>
            <person name="Yamada A."/>
            <person name="Yan M."/>
            <person name="Wang P."/>
            <person name="Xu J."/>
            <person name="Bruns T."/>
            <person name="Baldrian P."/>
            <person name="Vilgalys R."/>
            <person name="Dunand C."/>
            <person name="Henrissat B."/>
            <person name="Grigoriev I.V."/>
            <person name="Hibbett D."/>
            <person name="Nagy L.G."/>
            <person name="Martin F.M."/>
        </authorList>
    </citation>
    <scope>NUCLEOTIDE SEQUENCE</scope>
    <source>
        <strain evidence="10">UP504</strain>
    </source>
</reference>
<dbReference type="OrthoDB" id="3064516at2759"/>
<dbReference type="InterPro" id="IPR001261">
    <property type="entry name" value="ArgE/DapE_CS"/>
</dbReference>
<feature type="binding site" evidence="7">
    <location>
        <position position="209"/>
    </location>
    <ligand>
        <name>Zn(2+)</name>
        <dbReference type="ChEBI" id="CHEBI:29105"/>
        <label>1</label>
    </ligand>
</feature>
<feature type="region of interest" description="Disordered" evidence="8">
    <location>
        <begin position="1"/>
        <end position="24"/>
    </location>
</feature>
<dbReference type="PANTHER" id="PTHR45962">
    <property type="entry name" value="N-FATTY-ACYL-AMINO ACID SYNTHASE/HYDROLASE PM20D1"/>
    <property type="match status" value="1"/>
</dbReference>
<dbReference type="Gene3D" id="3.40.630.10">
    <property type="entry name" value="Zn peptidases"/>
    <property type="match status" value="1"/>
</dbReference>
<evidence type="ECO:0000256" key="8">
    <source>
        <dbReference type="SAM" id="MobiDB-lite"/>
    </source>
</evidence>
<dbReference type="SUPFAM" id="SSF53187">
    <property type="entry name" value="Zn-dependent exopeptidases"/>
    <property type="match status" value="1"/>
</dbReference>
<dbReference type="Gene3D" id="3.30.70.360">
    <property type="match status" value="1"/>
</dbReference>
<dbReference type="PROSITE" id="PS00758">
    <property type="entry name" value="ARGE_DAPE_CPG2_1"/>
    <property type="match status" value="1"/>
</dbReference>
<dbReference type="GO" id="GO:0051603">
    <property type="term" value="P:proteolysis involved in protein catabolic process"/>
    <property type="evidence" value="ECO:0007669"/>
    <property type="project" value="TreeGrafter"/>
</dbReference>
<dbReference type="Pfam" id="PF07687">
    <property type="entry name" value="M20_dimer"/>
    <property type="match status" value="1"/>
</dbReference>
<dbReference type="GO" id="GO:0000328">
    <property type="term" value="C:fungal-type vacuole lumen"/>
    <property type="evidence" value="ECO:0007669"/>
    <property type="project" value="TreeGrafter"/>
</dbReference>
<evidence type="ECO:0000256" key="4">
    <source>
        <dbReference type="ARBA" id="ARBA00022801"/>
    </source>
</evidence>
<evidence type="ECO:0000256" key="6">
    <source>
        <dbReference type="PIRSR" id="PIRSR037217-1"/>
    </source>
</evidence>
<evidence type="ECO:0000259" key="9">
    <source>
        <dbReference type="Pfam" id="PF07687"/>
    </source>
</evidence>
<comment type="similarity">
    <text evidence="1">Belongs to the peptidase M20A family.</text>
</comment>
<feature type="binding site" evidence="7">
    <location>
        <position position="533"/>
    </location>
    <ligand>
        <name>Zn(2+)</name>
        <dbReference type="ChEBI" id="CHEBI:29105"/>
        <label>1</label>
    </ligand>
</feature>
<evidence type="ECO:0000256" key="7">
    <source>
        <dbReference type="PIRSR" id="PIRSR037217-2"/>
    </source>
</evidence>
<keyword evidence="5 7" id="KW-0862">Zinc</keyword>
<dbReference type="InterPro" id="IPR036264">
    <property type="entry name" value="Bact_exopeptidase_dim_dom"/>
</dbReference>
<sequence length="564" mass="61454">MPSKDEPLLGHHAMLSSDGRAKTSPPTNRWLVFAVQFLCMTVGLWNVSGIASRIWAAPIVRVSRTTMCPQQNEIYPRSNLSVKLNDLYNSHGFRVRAVQWLSGAIKVPTESYDEMGPVGVDPRWGVFGELHEYLAVAFPKTHSTLRLTKVNTYALAYHWEGSDGSLKPILLAGHQDVVPVDPDTISAWPYPPYSGYYDGTFIWGRGSADDKSGLIGIFSAIETLIESGFTPRRSVVIASGIDEESAGYRGAGELAIYLEKTYGKDAFAMLVDEGGAITELGGLQVAKPDVAEKGYLDVKIQIATPGGHSTNPHEAHLKRTSPLYSTLLCAAEHAPDMDGHLKQELYKSVKSDRALKQVESIVFNSPDIGDIARALSTTTQAVDFIQGGIKVNALPELATAVVNHRIAIDSSVSELTTRLTQLLEPLAAKHRLDFVSFGRNVSVLPSQNARAFLSGALEPAPISPTDSAAYKLLSGTILATYKESFAGRAPNDRKMIVGPGLAGGNTDTQFYWNLTRNIFRYNHLSEDSFQAIHTVGEAIRATAFVDGIRFFSLLIMNADEAEEL</sequence>